<evidence type="ECO:0000256" key="3">
    <source>
        <dbReference type="ARBA" id="ARBA00022801"/>
    </source>
</evidence>
<dbReference type="Pfam" id="PF02609">
    <property type="entry name" value="Exonuc_VII_S"/>
    <property type="match status" value="1"/>
</dbReference>
<name>A0A1J5T4K4_9ZZZZ</name>
<dbReference type="GO" id="GO:0009318">
    <property type="term" value="C:exodeoxyribonuclease VII complex"/>
    <property type="evidence" value="ECO:0007669"/>
    <property type="project" value="InterPro"/>
</dbReference>
<dbReference type="SUPFAM" id="SSF116842">
    <property type="entry name" value="XseB-like"/>
    <property type="match status" value="1"/>
</dbReference>
<dbReference type="NCBIfam" id="TIGR01280">
    <property type="entry name" value="xseB"/>
    <property type="match status" value="1"/>
</dbReference>
<protein>
    <submittedName>
        <fullName evidence="4">Exodeoxyribonuclease 7 small subunit</fullName>
        <ecNumber evidence="4">3.1.11.6</ecNumber>
    </submittedName>
</protein>
<dbReference type="EC" id="3.1.11.6" evidence="4"/>
<accession>A0A1J5T4K4</accession>
<dbReference type="NCBIfam" id="NF002140">
    <property type="entry name" value="PRK00977.1-4"/>
    <property type="match status" value="1"/>
</dbReference>
<reference evidence="4" key="1">
    <citation type="submission" date="2016-10" db="EMBL/GenBank/DDBJ databases">
        <title>Sequence of Gallionella enrichment culture.</title>
        <authorList>
            <person name="Poehlein A."/>
            <person name="Muehling M."/>
            <person name="Daniel R."/>
        </authorList>
    </citation>
    <scope>NUCLEOTIDE SEQUENCE</scope>
</reference>
<dbReference type="GO" id="GO:0005829">
    <property type="term" value="C:cytosol"/>
    <property type="evidence" value="ECO:0007669"/>
    <property type="project" value="TreeGrafter"/>
</dbReference>
<dbReference type="PANTHER" id="PTHR34137">
    <property type="entry name" value="EXODEOXYRIBONUCLEASE 7 SMALL SUBUNIT"/>
    <property type="match status" value="1"/>
</dbReference>
<keyword evidence="1" id="KW-0963">Cytoplasm</keyword>
<dbReference type="HAMAP" id="MF_00337">
    <property type="entry name" value="Exonuc_7_S"/>
    <property type="match status" value="1"/>
</dbReference>
<comment type="caution">
    <text evidence="4">The sequence shown here is derived from an EMBL/GenBank/DDBJ whole genome shotgun (WGS) entry which is preliminary data.</text>
</comment>
<gene>
    <name evidence="4" type="primary">xseB_1</name>
    <name evidence="4" type="ORF">GALL_32680</name>
</gene>
<dbReference type="InterPro" id="IPR037004">
    <property type="entry name" value="Exonuc_VII_ssu_sf"/>
</dbReference>
<keyword evidence="3 4" id="KW-0378">Hydrolase</keyword>
<dbReference type="EMBL" id="MLJW01000008">
    <property type="protein sequence ID" value="OIR15767.1"/>
    <property type="molecule type" value="Genomic_DNA"/>
</dbReference>
<dbReference type="PIRSF" id="PIRSF006488">
    <property type="entry name" value="Exonuc_VII_S"/>
    <property type="match status" value="1"/>
</dbReference>
<organism evidence="4">
    <name type="scientific">mine drainage metagenome</name>
    <dbReference type="NCBI Taxonomy" id="410659"/>
    <lineage>
        <taxon>unclassified sequences</taxon>
        <taxon>metagenomes</taxon>
        <taxon>ecological metagenomes</taxon>
    </lineage>
</organism>
<evidence type="ECO:0000313" key="4">
    <source>
        <dbReference type="EMBL" id="OIR15767.1"/>
    </source>
</evidence>
<dbReference type="PANTHER" id="PTHR34137:SF1">
    <property type="entry name" value="EXODEOXYRIBONUCLEASE 7 SMALL SUBUNIT"/>
    <property type="match status" value="1"/>
</dbReference>
<evidence type="ECO:0000256" key="2">
    <source>
        <dbReference type="ARBA" id="ARBA00022722"/>
    </source>
</evidence>
<sequence length="86" mass="9354">MHTGIEMAAKSTKTQSFETALAELEQVVADMESGKLSLEDSLAAYKRGAELLSFCRSRLDDAQQQVRVLEDGVLKDFSASGDANKD</sequence>
<dbReference type="GO" id="GO:0006308">
    <property type="term" value="P:DNA catabolic process"/>
    <property type="evidence" value="ECO:0007669"/>
    <property type="project" value="InterPro"/>
</dbReference>
<dbReference type="GO" id="GO:0008855">
    <property type="term" value="F:exodeoxyribonuclease VII activity"/>
    <property type="evidence" value="ECO:0007669"/>
    <property type="project" value="UniProtKB-EC"/>
</dbReference>
<dbReference type="NCBIfam" id="NF002141">
    <property type="entry name" value="PRK00977.1-5"/>
    <property type="match status" value="1"/>
</dbReference>
<dbReference type="InterPro" id="IPR003761">
    <property type="entry name" value="Exonuc_VII_S"/>
</dbReference>
<dbReference type="Gene3D" id="1.10.287.1040">
    <property type="entry name" value="Exonuclease VII, small subunit"/>
    <property type="match status" value="1"/>
</dbReference>
<proteinExistence type="inferred from homology"/>
<keyword evidence="2" id="KW-0540">Nuclease</keyword>
<dbReference type="AlphaFoldDB" id="A0A1J5T4K4"/>
<evidence type="ECO:0000256" key="1">
    <source>
        <dbReference type="ARBA" id="ARBA00022490"/>
    </source>
</evidence>